<sequence>MATNGHATNVSTTETDHSHVASFWARYEHLKMHDVLKNVLLEDVLTRYENLVLKHSVYNSEVEAERALAHTALQREQQALANVSQLQHILNRDPFVLVLLDGDGMIFNNRYLRAGEAGGVKAAAVLHHAVQNWAAANVDGCPAEVKVTVRVFANLSGLAGVCTKAGLVASPSQLEEFARGFTRGKMLFDFVDVGPGKDRADVKVAEALRLFLYDYHCRQILFGCSHDNGYARVLEQYVESAEALQRVTLLEGVPFEKELAALPYSTAKFPTIFRDTKISIPPVDLLAEPAPFRPSIDSRGLNAACEAFTPGRSNTNTPLSPYLPKRLSPIHSLQSTSSPDSLPQHLRTFSSTSVSSSDASNPTSPWALVAKTSAARPQTTAPTSFFAGTTPTTTSVAKEILRNRAGHRVDEALDYDREEVLRLKKLKMCNQHYIGGGCCHYNAGKSDKCPHKHEIKVTAQERYFLRVVARETPCKKGYVISHPTSPSPYLDEGGGGVNVGADKGW</sequence>
<evidence type="ECO:0000256" key="1">
    <source>
        <dbReference type="SAM" id="MobiDB-lite"/>
    </source>
</evidence>
<evidence type="ECO:0000313" key="3">
    <source>
        <dbReference type="EMBL" id="KAK0966461.1"/>
    </source>
</evidence>
<keyword evidence="4" id="KW-1185">Reference proteome</keyword>
<feature type="region of interest" description="Disordered" evidence="1">
    <location>
        <begin position="307"/>
        <end position="363"/>
    </location>
</feature>
<name>A0AAN6QJ93_9PEZI</name>
<proteinExistence type="predicted"/>
<dbReference type="InterPro" id="IPR057683">
    <property type="entry name" value="DUF7923"/>
</dbReference>
<organism evidence="3 4">
    <name type="scientific">Friedmanniomyces endolithicus</name>
    <dbReference type="NCBI Taxonomy" id="329885"/>
    <lineage>
        <taxon>Eukaryota</taxon>
        <taxon>Fungi</taxon>
        <taxon>Dikarya</taxon>
        <taxon>Ascomycota</taxon>
        <taxon>Pezizomycotina</taxon>
        <taxon>Dothideomycetes</taxon>
        <taxon>Dothideomycetidae</taxon>
        <taxon>Mycosphaerellales</taxon>
        <taxon>Teratosphaeriaceae</taxon>
        <taxon>Friedmanniomyces</taxon>
    </lineage>
</organism>
<evidence type="ECO:0000259" key="2">
    <source>
        <dbReference type="Pfam" id="PF25540"/>
    </source>
</evidence>
<dbReference type="Proteomes" id="UP001175353">
    <property type="component" value="Unassembled WGS sequence"/>
</dbReference>
<dbReference type="AlphaFoldDB" id="A0AAN6QJ93"/>
<dbReference type="EMBL" id="JAUJLE010000230">
    <property type="protein sequence ID" value="KAK0966461.1"/>
    <property type="molecule type" value="Genomic_DNA"/>
</dbReference>
<feature type="compositionally biased region" description="Polar residues" evidence="1">
    <location>
        <begin position="331"/>
        <end position="341"/>
    </location>
</feature>
<protein>
    <recommendedName>
        <fullName evidence="2">DUF7923 domain-containing protein</fullName>
    </recommendedName>
</protein>
<reference evidence="3" key="1">
    <citation type="submission" date="2023-06" db="EMBL/GenBank/DDBJ databases">
        <title>Black Yeasts Isolated from many extreme environments.</title>
        <authorList>
            <person name="Coleine C."/>
            <person name="Stajich J.E."/>
            <person name="Selbmann L."/>
        </authorList>
    </citation>
    <scope>NUCLEOTIDE SEQUENCE</scope>
    <source>
        <strain evidence="3">CCFEE 5200</strain>
    </source>
</reference>
<comment type="caution">
    <text evidence="3">The sequence shown here is derived from an EMBL/GenBank/DDBJ whole genome shotgun (WGS) entry which is preliminary data.</text>
</comment>
<gene>
    <name evidence="3" type="ORF">LTR91_017571</name>
</gene>
<dbReference type="PANTHER" id="PTHR37543:SF1">
    <property type="entry name" value="CCCH ZINC FINGER DNA BINDING PROTEIN (AFU_ORTHOLOGUE AFUA_5G12760)"/>
    <property type="match status" value="1"/>
</dbReference>
<feature type="domain" description="DUF7923" evidence="2">
    <location>
        <begin position="91"/>
        <end position="273"/>
    </location>
</feature>
<accession>A0AAN6QJ93</accession>
<evidence type="ECO:0000313" key="4">
    <source>
        <dbReference type="Proteomes" id="UP001175353"/>
    </source>
</evidence>
<feature type="compositionally biased region" description="Low complexity" evidence="1">
    <location>
        <begin position="348"/>
        <end position="363"/>
    </location>
</feature>
<dbReference type="Pfam" id="PF25540">
    <property type="entry name" value="DUF7923"/>
    <property type="match status" value="1"/>
</dbReference>
<dbReference type="PANTHER" id="PTHR37543">
    <property type="entry name" value="CCCH ZINC FINGER DNA BINDING PROTEIN (AFU_ORTHOLOGUE AFUA_5G12760)"/>
    <property type="match status" value="1"/>
</dbReference>